<sequence>MRILTGKWKGEILWQLTQGTLRFGELRRAIPGITQHMLTTQLRDLEKHGLVKRTLYAEVPPRVEYELTRAAFDLRPVFEEIQRWSQTHAIMLHPAAAEAEPHDGLARPRRRRP</sequence>
<dbReference type="Proteomes" id="UP000094969">
    <property type="component" value="Chromosome"/>
</dbReference>
<name>A0A1D7U9T1_9HYPH</name>
<dbReference type="SUPFAM" id="SSF46785">
    <property type="entry name" value="Winged helix' DNA-binding domain"/>
    <property type="match status" value="1"/>
</dbReference>
<dbReference type="Pfam" id="PF01638">
    <property type="entry name" value="HxlR"/>
    <property type="match status" value="1"/>
</dbReference>
<evidence type="ECO:0000313" key="5">
    <source>
        <dbReference type="EMBL" id="AOO84128.1"/>
    </source>
</evidence>
<organism evidence="5 6">
    <name type="scientific">Bosea vaviloviae</name>
    <dbReference type="NCBI Taxonomy" id="1526658"/>
    <lineage>
        <taxon>Bacteria</taxon>
        <taxon>Pseudomonadati</taxon>
        <taxon>Pseudomonadota</taxon>
        <taxon>Alphaproteobacteria</taxon>
        <taxon>Hyphomicrobiales</taxon>
        <taxon>Boseaceae</taxon>
        <taxon>Bosea</taxon>
    </lineage>
</organism>
<keyword evidence="1" id="KW-0805">Transcription regulation</keyword>
<dbReference type="STRING" id="1526658.BHK69_02685"/>
<dbReference type="Gene3D" id="1.10.10.10">
    <property type="entry name" value="Winged helix-like DNA-binding domain superfamily/Winged helix DNA-binding domain"/>
    <property type="match status" value="1"/>
</dbReference>
<proteinExistence type="predicted"/>
<evidence type="ECO:0000313" key="6">
    <source>
        <dbReference type="Proteomes" id="UP000094969"/>
    </source>
</evidence>
<dbReference type="InterPro" id="IPR036388">
    <property type="entry name" value="WH-like_DNA-bd_sf"/>
</dbReference>
<dbReference type="OrthoDB" id="9800350at2"/>
<dbReference type="EMBL" id="CP017147">
    <property type="protein sequence ID" value="AOO84128.1"/>
    <property type="molecule type" value="Genomic_DNA"/>
</dbReference>
<dbReference type="InterPro" id="IPR036390">
    <property type="entry name" value="WH_DNA-bd_sf"/>
</dbReference>
<dbReference type="GO" id="GO:0003677">
    <property type="term" value="F:DNA binding"/>
    <property type="evidence" value="ECO:0007669"/>
    <property type="project" value="UniProtKB-KW"/>
</dbReference>
<keyword evidence="3" id="KW-0804">Transcription</keyword>
<dbReference type="AlphaFoldDB" id="A0A1D7U9T1"/>
<evidence type="ECO:0000256" key="2">
    <source>
        <dbReference type="ARBA" id="ARBA00023125"/>
    </source>
</evidence>
<keyword evidence="2" id="KW-0238">DNA-binding</keyword>
<dbReference type="PROSITE" id="PS51118">
    <property type="entry name" value="HTH_HXLR"/>
    <property type="match status" value="1"/>
</dbReference>
<evidence type="ECO:0000256" key="1">
    <source>
        <dbReference type="ARBA" id="ARBA00023015"/>
    </source>
</evidence>
<dbReference type="PANTHER" id="PTHR33204:SF29">
    <property type="entry name" value="TRANSCRIPTIONAL REGULATOR"/>
    <property type="match status" value="1"/>
</dbReference>
<dbReference type="RefSeq" id="WP_069693319.1">
    <property type="nucleotide sequence ID" value="NZ_CP017147.1"/>
</dbReference>
<evidence type="ECO:0000256" key="3">
    <source>
        <dbReference type="ARBA" id="ARBA00023163"/>
    </source>
</evidence>
<dbReference type="KEGG" id="bvv:BHK69_02685"/>
<feature type="domain" description="HTH hxlR-type" evidence="4">
    <location>
        <begin position="1"/>
        <end position="93"/>
    </location>
</feature>
<accession>A0A1D7U9T1</accession>
<dbReference type="InterPro" id="IPR002577">
    <property type="entry name" value="HTH_HxlR"/>
</dbReference>
<keyword evidence="6" id="KW-1185">Reference proteome</keyword>
<protein>
    <submittedName>
        <fullName evidence="5">Transcriptional regulator</fullName>
    </submittedName>
</protein>
<evidence type="ECO:0000259" key="4">
    <source>
        <dbReference type="PROSITE" id="PS51118"/>
    </source>
</evidence>
<gene>
    <name evidence="5" type="ORF">BHK69_02685</name>
</gene>
<reference evidence="5 6" key="1">
    <citation type="journal article" date="2015" name="Antonie Van Leeuwenhoek">
        <title>Bosea vaviloviae sp. nov., a new species of slow-growing rhizobia isolated from nodules of the relict species Vavilovia formosa (Stev.) Fed.</title>
        <authorList>
            <person name="Safronova V.I."/>
            <person name="Kuznetsova I.G."/>
            <person name="Sazanova A.L."/>
            <person name="Kimeklis A.K."/>
            <person name="Belimov A.A."/>
            <person name="Andronov E.E."/>
            <person name="Pinaev A.G."/>
            <person name="Chizhevskaya E.P."/>
            <person name="Pukhaev A.R."/>
            <person name="Popov K.P."/>
            <person name="Willems A."/>
            <person name="Tikhonovich I.A."/>
        </authorList>
    </citation>
    <scope>NUCLEOTIDE SEQUENCE [LARGE SCALE GENOMIC DNA]</scope>
    <source>
        <strain evidence="5 6">Vaf18</strain>
    </source>
</reference>
<dbReference type="PANTHER" id="PTHR33204">
    <property type="entry name" value="TRANSCRIPTIONAL REGULATOR, MARR FAMILY"/>
    <property type="match status" value="1"/>
</dbReference>